<dbReference type="InterPro" id="IPR013099">
    <property type="entry name" value="K_chnl_dom"/>
</dbReference>
<dbReference type="InterPro" id="IPR003280">
    <property type="entry name" value="2pore_dom_K_chnl"/>
</dbReference>
<evidence type="ECO:0000313" key="12">
    <source>
        <dbReference type="Proteomes" id="UP001230188"/>
    </source>
</evidence>
<feature type="transmembrane region" description="Helical" evidence="9">
    <location>
        <begin position="185"/>
        <end position="205"/>
    </location>
</feature>
<dbReference type="GO" id="GO:0030322">
    <property type="term" value="P:stabilization of membrane potential"/>
    <property type="evidence" value="ECO:0007669"/>
    <property type="project" value="TreeGrafter"/>
</dbReference>
<evidence type="ECO:0000256" key="9">
    <source>
        <dbReference type="SAM" id="Phobius"/>
    </source>
</evidence>
<dbReference type="Gene3D" id="1.10.287.70">
    <property type="match status" value="2"/>
</dbReference>
<dbReference type="GO" id="GO:0005509">
    <property type="term" value="F:calcium ion binding"/>
    <property type="evidence" value="ECO:0007669"/>
    <property type="project" value="InterPro"/>
</dbReference>
<gene>
    <name evidence="11" type="ORF">CTAYLR_007807</name>
</gene>
<sequence length="340" mass="38313">MTSRGWREEDKGVSEALRSRIVSLVCRTVVYLWFGVLYYKLVSKLEWDLYQSVYFITVSLTTVGYGDLVPTSQRDKLFTVVYITLGIVFVFSAVADACVALFNLAERVTMRRRARQSFRDYEKSALVKEALLFAAIWLTMLVGAVVLCAVEGYDFVDGLYWAFQTCTTIGYGDIKIEHRRMKAFVIIYAFCSSIGLTYAIARMVGTASDVSRSRRKNALLGAKLDHDLIRRLDRDGLGVDRAEFVVGMLRILGLVTEDDAAPWFDRFDQLDQDNDGRLSSADLVRFAQTRRTETRSDDDDDALWHSAARLFFPSFGERAAVAADLGYALETPLAPNNNAP</sequence>
<protein>
    <recommendedName>
        <fullName evidence="10">EF-hand domain-containing protein</fullName>
    </recommendedName>
</protein>
<dbReference type="AlphaFoldDB" id="A0AAD7ULH0"/>
<dbReference type="GO" id="GO:0005886">
    <property type="term" value="C:plasma membrane"/>
    <property type="evidence" value="ECO:0007669"/>
    <property type="project" value="TreeGrafter"/>
</dbReference>
<feature type="transmembrane region" description="Helical" evidence="9">
    <location>
        <begin position="80"/>
        <end position="105"/>
    </location>
</feature>
<evidence type="ECO:0000256" key="5">
    <source>
        <dbReference type="ARBA" id="ARBA00022989"/>
    </source>
</evidence>
<dbReference type="Pfam" id="PF07885">
    <property type="entry name" value="Ion_trans_2"/>
    <property type="match status" value="2"/>
</dbReference>
<evidence type="ECO:0000256" key="2">
    <source>
        <dbReference type="ARBA" id="ARBA00022448"/>
    </source>
</evidence>
<dbReference type="PROSITE" id="PS50222">
    <property type="entry name" value="EF_HAND_2"/>
    <property type="match status" value="1"/>
</dbReference>
<dbReference type="PANTHER" id="PTHR11003">
    <property type="entry name" value="POTASSIUM CHANNEL, SUBFAMILY K"/>
    <property type="match status" value="1"/>
</dbReference>
<dbReference type="GO" id="GO:0005737">
    <property type="term" value="C:cytoplasm"/>
    <property type="evidence" value="ECO:0007669"/>
    <property type="project" value="UniProtKB-ARBA"/>
</dbReference>
<reference evidence="11" key="1">
    <citation type="submission" date="2023-01" db="EMBL/GenBank/DDBJ databases">
        <title>Metagenome sequencing of chrysophaentin producing Chrysophaeum taylorii.</title>
        <authorList>
            <person name="Davison J."/>
            <person name="Bewley C."/>
        </authorList>
    </citation>
    <scope>NUCLEOTIDE SEQUENCE</scope>
    <source>
        <strain evidence="11">NIES-1699</strain>
    </source>
</reference>
<feature type="transmembrane region" description="Helical" evidence="9">
    <location>
        <begin position="126"/>
        <end position="153"/>
    </location>
</feature>
<name>A0AAD7ULH0_9STRA</name>
<keyword evidence="12" id="KW-1185">Reference proteome</keyword>
<keyword evidence="4" id="KW-0106">Calcium</keyword>
<dbReference type="InterPro" id="IPR018247">
    <property type="entry name" value="EF_Hand_1_Ca_BS"/>
</dbReference>
<evidence type="ECO:0000256" key="3">
    <source>
        <dbReference type="ARBA" id="ARBA00022692"/>
    </source>
</evidence>
<keyword evidence="5 9" id="KW-1133">Transmembrane helix</keyword>
<dbReference type="GO" id="GO:0015271">
    <property type="term" value="F:outward rectifier potassium channel activity"/>
    <property type="evidence" value="ECO:0007669"/>
    <property type="project" value="TreeGrafter"/>
</dbReference>
<dbReference type="InterPro" id="IPR002048">
    <property type="entry name" value="EF_hand_dom"/>
</dbReference>
<dbReference type="Gene3D" id="1.10.238.10">
    <property type="entry name" value="EF-hand"/>
    <property type="match status" value="1"/>
</dbReference>
<keyword evidence="3 9" id="KW-0812">Transmembrane</keyword>
<evidence type="ECO:0000313" key="11">
    <source>
        <dbReference type="EMBL" id="KAJ8608764.1"/>
    </source>
</evidence>
<dbReference type="Proteomes" id="UP001230188">
    <property type="component" value="Unassembled WGS sequence"/>
</dbReference>
<keyword evidence="2" id="KW-0813">Transport</keyword>
<keyword evidence="7 9" id="KW-0472">Membrane</keyword>
<keyword evidence="8" id="KW-0407">Ion channel</keyword>
<proteinExistence type="predicted"/>
<dbReference type="PRINTS" id="PR01333">
    <property type="entry name" value="2POREKCHANEL"/>
</dbReference>
<dbReference type="InterPro" id="IPR011992">
    <property type="entry name" value="EF-hand-dom_pair"/>
</dbReference>
<dbReference type="GO" id="GO:0022841">
    <property type="term" value="F:potassium ion leak channel activity"/>
    <property type="evidence" value="ECO:0007669"/>
    <property type="project" value="TreeGrafter"/>
</dbReference>
<comment type="subcellular location">
    <subcellularLocation>
        <location evidence="1">Membrane</location>
        <topology evidence="1">Multi-pass membrane protein</topology>
    </subcellularLocation>
</comment>
<evidence type="ECO:0000259" key="10">
    <source>
        <dbReference type="PROSITE" id="PS50222"/>
    </source>
</evidence>
<dbReference type="PROSITE" id="PS00018">
    <property type="entry name" value="EF_HAND_1"/>
    <property type="match status" value="1"/>
</dbReference>
<evidence type="ECO:0000256" key="6">
    <source>
        <dbReference type="ARBA" id="ARBA00023065"/>
    </source>
</evidence>
<evidence type="ECO:0000256" key="4">
    <source>
        <dbReference type="ARBA" id="ARBA00022837"/>
    </source>
</evidence>
<feature type="domain" description="EF-hand" evidence="10">
    <location>
        <begin position="258"/>
        <end position="293"/>
    </location>
</feature>
<organism evidence="11 12">
    <name type="scientific">Chrysophaeum taylorii</name>
    <dbReference type="NCBI Taxonomy" id="2483200"/>
    <lineage>
        <taxon>Eukaryota</taxon>
        <taxon>Sar</taxon>
        <taxon>Stramenopiles</taxon>
        <taxon>Ochrophyta</taxon>
        <taxon>Pelagophyceae</taxon>
        <taxon>Pelagomonadales</taxon>
        <taxon>Pelagomonadaceae</taxon>
        <taxon>Chrysophaeum</taxon>
    </lineage>
</organism>
<evidence type="ECO:0000256" key="8">
    <source>
        <dbReference type="ARBA" id="ARBA00023303"/>
    </source>
</evidence>
<dbReference type="EMBL" id="JAQMWT010000161">
    <property type="protein sequence ID" value="KAJ8608764.1"/>
    <property type="molecule type" value="Genomic_DNA"/>
</dbReference>
<keyword evidence="6" id="KW-0406">Ion transport</keyword>
<dbReference type="PANTHER" id="PTHR11003:SF291">
    <property type="entry name" value="IP11374P"/>
    <property type="match status" value="1"/>
</dbReference>
<feature type="transmembrane region" description="Helical" evidence="9">
    <location>
        <begin position="21"/>
        <end position="39"/>
    </location>
</feature>
<accession>A0AAD7ULH0</accession>
<evidence type="ECO:0000256" key="7">
    <source>
        <dbReference type="ARBA" id="ARBA00023136"/>
    </source>
</evidence>
<evidence type="ECO:0000256" key="1">
    <source>
        <dbReference type="ARBA" id="ARBA00004141"/>
    </source>
</evidence>
<dbReference type="SUPFAM" id="SSF47473">
    <property type="entry name" value="EF-hand"/>
    <property type="match status" value="1"/>
</dbReference>
<comment type="caution">
    <text evidence="11">The sequence shown here is derived from an EMBL/GenBank/DDBJ whole genome shotgun (WGS) entry which is preliminary data.</text>
</comment>
<dbReference type="SUPFAM" id="SSF81324">
    <property type="entry name" value="Voltage-gated potassium channels"/>
    <property type="match status" value="2"/>
</dbReference>